<dbReference type="AlphaFoldDB" id="A0A183JBD1"/>
<keyword evidence="2" id="KW-1185">Reference proteome</keyword>
<protein>
    <submittedName>
        <fullName evidence="3">Neur_chan_LBD domain-containing protein</fullName>
    </submittedName>
</protein>
<accession>A0A183JBD1</accession>
<evidence type="ECO:0000313" key="2">
    <source>
        <dbReference type="Proteomes" id="UP000270296"/>
    </source>
</evidence>
<reference evidence="3" key="1">
    <citation type="submission" date="2016-06" db="UniProtKB">
        <authorList>
            <consortium name="WormBaseParasite"/>
        </authorList>
    </citation>
    <scope>IDENTIFICATION</scope>
</reference>
<evidence type="ECO:0000313" key="3">
    <source>
        <dbReference type="WBParaSite" id="SBAD_0001359601-mRNA-1"/>
    </source>
</evidence>
<sequence>MQLSTALVYDQENWFPVVQPELLSERPYVDLEYAFAIVFMPASS</sequence>
<gene>
    <name evidence="1" type="ORF">SBAD_LOCUS13179</name>
</gene>
<dbReference type="WBParaSite" id="SBAD_0001359601-mRNA-1">
    <property type="protein sequence ID" value="SBAD_0001359601-mRNA-1"/>
    <property type="gene ID" value="SBAD_0001359601"/>
</dbReference>
<dbReference type="EMBL" id="UZAM01021069">
    <property type="protein sequence ID" value="VDP55108.1"/>
    <property type="molecule type" value="Genomic_DNA"/>
</dbReference>
<proteinExistence type="predicted"/>
<reference evidence="1 2" key="2">
    <citation type="submission" date="2018-11" db="EMBL/GenBank/DDBJ databases">
        <authorList>
            <consortium name="Pathogen Informatics"/>
        </authorList>
    </citation>
    <scope>NUCLEOTIDE SEQUENCE [LARGE SCALE GENOMIC DNA]</scope>
</reference>
<organism evidence="3">
    <name type="scientific">Soboliphyme baturini</name>
    <dbReference type="NCBI Taxonomy" id="241478"/>
    <lineage>
        <taxon>Eukaryota</taxon>
        <taxon>Metazoa</taxon>
        <taxon>Ecdysozoa</taxon>
        <taxon>Nematoda</taxon>
        <taxon>Enoplea</taxon>
        <taxon>Dorylaimia</taxon>
        <taxon>Dioctophymatida</taxon>
        <taxon>Dioctophymatoidea</taxon>
        <taxon>Soboliphymatidae</taxon>
        <taxon>Soboliphyme</taxon>
    </lineage>
</organism>
<evidence type="ECO:0000313" key="1">
    <source>
        <dbReference type="EMBL" id="VDP55108.1"/>
    </source>
</evidence>
<dbReference type="Proteomes" id="UP000270296">
    <property type="component" value="Unassembled WGS sequence"/>
</dbReference>
<name>A0A183JBD1_9BILA</name>